<dbReference type="NCBIfam" id="TIGR04086">
    <property type="entry name" value="TIGR04086_membr"/>
    <property type="match status" value="1"/>
</dbReference>
<feature type="transmembrane region" description="Helical" evidence="1">
    <location>
        <begin position="41"/>
        <end position="60"/>
    </location>
</feature>
<dbReference type="OrthoDB" id="2381657at2"/>
<name>A0A1E5L366_9FIRM</name>
<evidence type="ECO:0008006" key="4">
    <source>
        <dbReference type="Google" id="ProtNLM"/>
    </source>
</evidence>
<dbReference type="EMBL" id="MJAT01000037">
    <property type="protein sequence ID" value="OEH84562.1"/>
    <property type="molecule type" value="Genomic_DNA"/>
</dbReference>
<reference evidence="2 3" key="1">
    <citation type="submission" date="2016-09" db="EMBL/GenBank/DDBJ databases">
        <title>Desulfuribacillus arsenicus sp. nov., an obligately anaerobic, dissimilatory arsenic- and antimonate-reducing bacterium isolated from anoxic sediments.</title>
        <authorList>
            <person name="Abin C.A."/>
            <person name="Hollibaugh J.T."/>
        </authorList>
    </citation>
    <scope>NUCLEOTIDE SEQUENCE [LARGE SCALE GENOMIC DNA]</scope>
    <source>
        <strain evidence="2 3">MLFW-2</strain>
    </source>
</reference>
<dbReference type="Proteomes" id="UP000095255">
    <property type="component" value="Unassembled WGS sequence"/>
</dbReference>
<feature type="transmembrane region" description="Helical" evidence="1">
    <location>
        <begin position="101"/>
        <end position="119"/>
    </location>
</feature>
<proteinExistence type="predicted"/>
<sequence length="122" mass="13059">MSMKHPISLGFMWTFLVSLSLLFILILVVNFTGIPETAIQSVTYAIHILGVIVGSMKAGFSAGKKGWYYGGLTALSYILFIFVTGSLLFSDVTFNVTALTQSIITLLIGVIGGIIGVNFSDS</sequence>
<dbReference type="RefSeq" id="WP_069702989.1">
    <property type="nucleotide sequence ID" value="NZ_MJAT01000037.1"/>
</dbReference>
<evidence type="ECO:0000256" key="1">
    <source>
        <dbReference type="SAM" id="Phobius"/>
    </source>
</evidence>
<keyword evidence="3" id="KW-1185">Reference proteome</keyword>
<accession>A0A1E5L366</accession>
<evidence type="ECO:0000313" key="3">
    <source>
        <dbReference type="Proteomes" id="UP000095255"/>
    </source>
</evidence>
<keyword evidence="1" id="KW-0472">Membrane</keyword>
<keyword evidence="1" id="KW-1133">Transmembrane helix</keyword>
<feature type="transmembrane region" description="Helical" evidence="1">
    <location>
        <begin position="7"/>
        <end position="29"/>
    </location>
</feature>
<dbReference type="InterPro" id="IPR023804">
    <property type="entry name" value="DUF3792_TM"/>
</dbReference>
<feature type="transmembrane region" description="Helical" evidence="1">
    <location>
        <begin position="67"/>
        <end position="89"/>
    </location>
</feature>
<organism evidence="2 3">
    <name type="scientific">Desulfuribacillus stibiiarsenatis</name>
    <dbReference type="NCBI Taxonomy" id="1390249"/>
    <lineage>
        <taxon>Bacteria</taxon>
        <taxon>Bacillati</taxon>
        <taxon>Bacillota</taxon>
        <taxon>Desulfuribacillia</taxon>
        <taxon>Desulfuribacillales</taxon>
        <taxon>Desulfuribacillaceae</taxon>
        <taxon>Desulfuribacillus</taxon>
    </lineage>
</organism>
<evidence type="ECO:0000313" key="2">
    <source>
        <dbReference type="EMBL" id="OEH84562.1"/>
    </source>
</evidence>
<dbReference type="AlphaFoldDB" id="A0A1E5L366"/>
<protein>
    <recommendedName>
        <fullName evidence="4">TIGR04086 family membrane protein</fullName>
    </recommendedName>
</protein>
<gene>
    <name evidence="2" type="ORF">BHU72_08625</name>
</gene>
<comment type="caution">
    <text evidence="2">The sequence shown here is derived from an EMBL/GenBank/DDBJ whole genome shotgun (WGS) entry which is preliminary data.</text>
</comment>
<dbReference type="Pfam" id="PF12670">
    <property type="entry name" value="DUF3792"/>
    <property type="match status" value="1"/>
</dbReference>
<dbReference type="STRING" id="1390249.BHU72_08625"/>
<keyword evidence="1" id="KW-0812">Transmembrane</keyword>